<dbReference type="AlphaFoldDB" id="A0AAD3SHZ8"/>
<comment type="caution">
    <text evidence="2">The sequence shown here is derived from an EMBL/GenBank/DDBJ whole genome shotgun (WGS) entry which is preliminary data.</text>
</comment>
<evidence type="ECO:0000313" key="3">
    <source>
        <dbReference type="Proteomes" id="UP001279734"/>
    </source>
</evidence>
<feature type="compositionally biased region" description="Basic and acidic residues" evidence="1">
    <location>
        <begin position="8"/>
        <end position="18"/>
    </location>
</feature>
<name>A0AAD3SHZ8_NEPGR</name>
<dbReference type="EMBL" id="BSYO01000011">
    <property type="protein sequence ID" value="GMH11643.1"/>
    <property type="molecule type" value="Genomic_DNA"/>
</dbReference>
<protein>
    <submittedName>
        <fullName evidence="2">Uncharacterized protein</fullName>
    </submittedName>
</protein>
<evidence type="ECO:0000313" key="2">
    <source>
        <dbReference type="EMBL" id="GMH11643.1"/>
    </source>
</evidence>
<gene>
    <name evidence="2" type="ORF">Nepgr_013484</name>
</gene>
<reference evidence="2" key="1">
    <citation type="submission" date="2023-05" db="EMBL/GenBank/DDBJ databases">
        <title>Nepenthes gracilis genome sequencing.</title>
        <authorList>
            <person name="Fukushima K."/>
        </authorList>
    </citation>
    <scope>NUCLEOTIDE SEQUENCE</scope>
    <source>
        <strain evidence="2">SING2019-196</strain>
    </source>
</reference>
<proteinExistence type="predicted"/>
<dbReference type="Proteomes" id="UP001279734">
    <property type="component" value="Unassembled WGS sequence"/>
</dbReference>
<feature type="region of interest" description="Disordered" evidence="1">
    <location>
        <begin position="1"/>
        <end position="25"/>
    </location>
</feature>
<evidence type="ECO:0000256" key="1">
    <source>
        <dbReference type="SAM" id="MobiDB-lite"/>
    </source>
</evidence>
<keyword evidence="3" id="KW-1185">Reference proteome</keyword>
<accession>A0AAD3SHZ8</accession>
<sequence>MQIGEDIPANRKDPEGKEPTWAGEGSCGFPRCSNTQIETNFSRIVCPGFSDPIVPTSLVTKAPSRQQDKSTDHDELPFVCKPSSSVVDAQSQEALECSTDCNSVTNIKLGVVNRKDAPLPPPFPIKGPPLPFQAQVGTLLASTKRTNSHR</sequence>
<organism evidence="2 3">
    <name type="scientific">Nepenthes gracilis</name>
    <name type="common">Slender pitcher plant</name>
    <dbReference type="NCBI Taxonomy" id="150966"/>
    <lineage>
        <taxon>Eukaryota</taxon>
        <taxon>Viridiplantae</taxon>
        <taxon>Streptophyta</taxon>
        <taxon>Embryophyta</taxon>
        <taxon>Tracheophyta</taxon>
        <taxon>Spermatophyta</taxon>
        <taxon>Magnoliopsida</taxon>
        <taxon>eudicotyledons</taxon>
        <taxon>Gunneridae</taxon>
        <taxon>Pentapetalae</taxon>
        <taxon>Caryophyllales</taxon>
        <taxon>Nepenthaceae</taxon>
        <taxon>Nepenthes</taxon>
    </lineage>
</organism>